<dbReference type="SUPFAM" id="SSF54106">
    <property type="entry name" value="LysM domain"/>
    <property type="match status" value="1"/>
</dbReference>
<evidence type="ECO:0000259" key="1">
    <source>
        <dbReference type="PROSITE" id="PS51782"/>
    </source>
</evidence>
<dbReference type="RefSeq" id="WP_172631958.1">
    <property type="nucleotide sequence ID" value="NZ_BIXY01000018.1"/>
</dbReference>
<reference evidence="2 3" key="1">
    <citation type="submission" date="2019-01" db="EMBL/GenBank/DDBJ databases">
        <title>Draft genome sequence of Dictyobacter sp. Uno17.</title>
        <authorList>
            <person name="Wang C.M."/>
            <person name="Zheng Y."/>
            <person name="Sakai Y."/>
            <person name="Abe K."/>
            <person name="Yokota A."/>
            <person name="Yabe S."/>
        </authorList>
    </citation>
    <scope>NUCLEOTIDE SEQUENCE [LARGE SCALE GENOMIC DNA]</scope>
    <source>
        <strain evidence="2 3">Uno17</strain>
    </source>
</reference>
<dbReference type="Proteomes" id="UP000322530">
    <property type="component" value="Unassembled WGS sequence"/>
</dbReference>
<dbReference type="PROSITE" id="PS51782">
    <property type="entry name" value="LYSM"/>
    <property type="match status" value="1"/>
</dbReference>
<dbReference type="Gene3D" id="1.10.530.10">
    <property type="match status" value="1"/>
</dbReference>
<comment type="caution">
    <text evidence="2">The sequence shown here is derived from an EMBL/GenBank/DDBJ whole genome shotgun (WGS) entry which is preliminary data.</text>
</comment>
<dbReference type="InterPro" id="IPR008258">
    <property type="entry name" value="Transglycosylase_SLT_dom_1"/>
</dbReference>
<dbReference type="Pfam" id="PF01464">
    <property type="entry name" value="SLT"/>
    <property type="match status" value="1"/>
</dbReference>
<accession>A0A5A5T973</accession>
<evidence type="ECO:0000313" key="3">
    <source>
        <dbReference type="Proteomes" id="UP000322530"/>
    </source>
</evidence>
<dbReference type="SUPFAM" id="SSF53955">
    <property type="entry name" value="Lysozyme-like"/>
    <property type="match status" value="1"/>
</dbReference>
<name>A0A5A5T973_9CHLR</name>
<dbReference type="Gene3D" id="3.10.350.10">
    <property type="entry name" value="LysM domain"/>
    <property type="match status" value="1"/>
</dbReference>
<dbReference type="PANTHER" id="PTHR37423">
    <property type="entry name" value="SOLUBLE LYTIC MUREIN TRANSGLYCOSYLASE-RELATED"/>
    <property type="match status" value="1"/>
</dbReference>
<feature type="domain" description="LysM" evidence="1">
    <location>
        <begin position="73"/>
        <end position="117"/>
    </location>
</feature>
<organism evidence="2 3">
    <name type="scientific">Dictyobacter arantiisoli</name>
    <dbReference type="NCBI Taxonomy" id="2014874"/>
    <lineage>
        <taxon>Bacteria</taxon>
        <taxon>Bacillati</taxon>
        <taxon>Chloroflexota</taxon>
        <taxon>Ktedonobacteria</taxon>
        <taxon>Ktedonobacterales</taxon>
        <taxon>Dictyobacteraceae</taxon>
        <taxon>Dictyobacter</taxon>
    </lineage>
</organism>
<gene>
    <name evidence="2" type="ORF">KDI_16050</name>
</gene>
<dbReference type="SMART" id="SM00257">
    <property type="entry name" value="LysM"/>
    <property type="match status" value="1"/>
</dbReference>
<dbReference type="EMBL" id="BIXY01000018">
    <property type="protein sequence ID" value="GCF08041.1"/>
    <property type="molecule type" value="Genomic_DNA"/>
</dbReference>
<dbReference type="Pfam" id="PF01476">
    <property type="entry name" value="LysM"/>
    <property type="match status" value="1"/>
</dbReference>
<protein>
    <recommendedName>
        <fullName evidence="1">LysM domain-containing protein</fullName>
    </recommendedName>
</protein>
<dbReference type="InterPro" id="IPR018392">
    <property type="entry name" value="LysM"/>
</dbReference>
<evidence type="ECO:0000313" key="2">
    <source>
        <dbReference type="EMBL" id="GCF08041.1"/>
    </source>
</evidence>
<sequence length="272" mass="30928">MEQTPPQKVVVVKHISWSKPTNSRHSLLQSTVTRQALLLLCTTLLLLGSLVTSQHHHDAYAQFNTPNSNISCAWHRIIPGDTLIEISHYYRANLWAIVHINGIRNINLIYTGQSLCIPHPSYRGASGLLPGGQIRWYAYNALERSSQQQVIFLLRRAAARHRLPARLLLAVAWQESGWTQHVIAHDGGIGAMQLMPYTVQALNQQVHGHYDPYKLADNIELGTIYLHNLWHGFHGNLTRIISAYNEGGWNVQHRGIFNWSYVNNVRALMSHY</sequence>
<proteinExistence type="predicted"/>
<dbReference type="AlphaFoldDB" id="A0A5A5T973"/>
<dbReference type="InterPro" id="IPR023346">
    <property type="entry name" value="Lysozyme-like_dom_sf"/>
</dbReference>
<keyword evidence="3" id="KW-1185">Reference proteome</keyword>
<dbReference type="PANTHER" id="PTHR37423:SF2">
    <property type="entry name" value="MEMBRANE-BOUND LYTIC MUREIN TRANSGLYCOSYLASE C"/>
    <property type="match status" value="1"/>
</dbReference>
<dbReference type="CDD" id="cd00254">
    <property type="entry name" value="LT-like"/>
    <property type="match status" value="1"/>
</dbReference>
<dbReference type="InterPro" id="IPR036779">
    <property type="entry name" value="LysM_dom_sf"/>
</dbReference>